<dbReference type="SMART" id="SM00487">
    <property type="entry name" value="DEXDc"/>
    <property type="match status" value="1"/>
</dbReference>
<evidence type="ECO:0000313" key="8">
    <source>
        <dbReference type="Proteomes" id="UP001597180"/>
    </source>
</evidence>
<dbReference type="EC" id="3.6.4.13" evidence="7"/>
<dbReference type="InterPro" id="IPR056329">
    <property type="entry name" value="CON_HrpB"/>
</dbReference>
<evidence type="ECO:0000256" key="4">
    <source>
        <dbReference type="ARBA" id="ARBA00022840"/>
    </source>
</evidence>
<dbReference type="CDD" id="cd18791">
    <property type="entry name" value="SF2_C_RHA"/>
    <property type="match status" value="1"/>
</dbReference>
<dbReference type="PANTHER" id="PTHR43519">
    <property type="entry name" value="ATP-DEPENDENT RNA HELICASE HRPB"/>
    <property type="match status" value="1"/>
</dbReference>
<dbReference type="InterPro" id="IPR007502">
    <property type="entry name" value="Helicase-assoc_dom"/>
</dbReference>
<dbReference type="InterPro" id="IPR027417">
    <property type="entry name" value="P-loop_NTPase"/>
</dbReference>
<dbReference type="PIRSF" id="PIRSF005496">
    <property type="entry name" value="ATP_hel_hrpB"/>
    <property type="match status" value="1"/>
</dbReference>
<dbReference type="SUPFAM" id="SSF52540">
    <property type="entry name" value="P-loop containing nucleoside triphosphate hydrolases"/>
    <property type="match status" value="1"/>
</dbReference>
<feature type="domain" description="Helicase ATP-binding" evidence="5">
    <location>
        <begin position="14"/>
        <end position="178"/>
    </location>
</feature>
<keyword evidence="3 7" id="KW-0347">Helicase</keyword>
<dbReference type="PROSITE" id="PS51192">
    <property type="entry name" value="HELICASE_ATP_BIND_1"/>
    <property type="match status" value="1"/>
</dbReference>
<comment type="caution">
    <text evidence="7">The sequence shown here is derived from an EMBL/GenBank/DDBJ whole genome shotgun (WGS) entry which is preliminary data.</text>
</comment>
<dbReference type="Pfam" id="PF00270">
    <property type="entry name" value="DEAD"/>
    <property type="match status" value="1"/>
</dbReference>
<dbReference type="GO" id="GO:0003724">
    <property type="term" value="F:RNA helicase activity"/>
    <property type="evidence" value="ECO:0007669"/>
    <property type="project" value="UniProtKB-EC"/>
</dbReference>
<dbReference type="InterPro" id="IPR014001">
    <property type="entry name" value="Helicase_ATP-bd"/>
</dbReference>
<dbReference type="InterPro" id="IPR010225">
    <property type="entry name" value="HrpB"/>
</dbReference>
<organism evidence="7 8">
    <name type="scientific">Paenibacillus vulneris</name>
    <dbReference type="NCBI Taxonomy" id="1133364"/>
    <lineage>
        <taxon>Bacteria</taxon>
        <taxon>Bacillati</taxon>
        <taxon>Bacillota</taxon>
        <taxon>Bacilli</taxon>
        <taxon>Bacillales</taxon>
        <taxon>Paenibacillaceae</taxon>
        <taxon>Paenibacillus</taxon>
    </lineage>
</organism>
<dbReference type="GO" id="GO:0016787">
    <property type="term" value="F:hydrolase activity"/>
    <property type="evidence" value="ECO:0007669"/>
    <property type="project" value="UniProtKB-KW"/>
</dbReference>
<dbReference type="PANTHER" id="PTHR43519:SF1">
    <property type="entry name" value="ATP-DEPENDENT RNA HELICASE HRPB"/>
    <property type="match status" value="1"/>
</dbReference>
<reference evidence="8" key="1">
    <citation type="journal article" date="2019" name="Int. J. Syst. Evol. Microbiol.">
        <title>The Global Catalogue of Microorganisms (GCM) 10K type strain sequencing project: providing services to taxonomists for standard genome sequencing and annotation.</title>
        <authorList>
            <consortium name="The Broad Institute Genomics Platform"/>
            <consortium name="The Broad Institute Genome Sequencing Center for Infectious Disease"/>
            <person name="Wu L."/>
            <person name="Ma J."/>
        </authorList>
    </citation>
    <scope>NUCLEOTIDE SEQUENCE [LARGE SCALE GENOMIC DNA]</scope>
    <source>
        <strain evidence="8">CCUG 53270</strain>
    </source>
</reference>
<dbReference type="Pfam" id="PF00271">
    <property type="entry name" value="Helicase_C"/>
    <property type="match status" value="1"/>
</dbReference>
<dbReference type="InterPro" id="IPR011545">
    <property type="entry name" value="DEAD/DEAH_box_helicase_dom"/>
</dbReference>
<dbReference type="PROSITE" id="PS51194">
    <property type="entry name" value="HELICASE_CTER"/>
    <property type="match status" value="1"/>
</dbReference>
<feature type="domain" description="Helicase C-terminal" evidence="6">
    <location>
        <begin position="201"/>
        <end position="372"/>
    </location>
</feature>
<evidence type="ECO:0000313" key="7">
    <source>
        <dbReference type="EMBL" id="MFD1222439.1"/>
    </source>
</evidence>
<keyword evidence="2 7" id="KW-0378">Hydrolase</keyword>
<evidence type="ECO:0000256" key="2">
    <source>
        <dbReference type="ARBA" id="ARBA00022801"/>
    </source>
</evidence>
<dbReference type="Pfam" id="PF08482">
    <property type="entry name" value="HrpB_C"/>
    <property type="match status" value="1"/>
</dbReference>
<dbReference type="Gene3D" id="1.20.120.1080">
    <property type="match status" value="1"/>
</dbReference>
<dbReference type="SMART" id="SM00847">
    <property type="entry name" value="HA2"/>
    <property type="match status" value="1"/>
</dbReference>
<dbReference type="InterPro" id="IPR001650">
    <property type="entry name" value="Helicase_C-like"/>
</dbReference>
<gene>
    <name evidence="7" type="primary">hrpB</name>
    <name evidence="7" type="ORF">ACFQ4B_20145</name>
</gene>
<evidence type="ECO:0000259" key="6">
    <source>
        <dbReference type="PROSITE" id="PS51194"/>
    </source>
</evidence>
<dbReference type="NCBIfam" id="TIGR01970">
    <property type="entry name" value="DEAH_box_HrpB"/>
    <property type="match status" value="1"/>
</dbReference>
<keyword evidence="8" id="KW-1185">Reference proteome</keyword>
<dbReference type="InterPro" id="IPR013689">
    <property type="entry name" value="RNA_helicase_ATP-dep_HrpB_C"/>
</dbReference>
<keyword evidence="1" id="KW-0547">Nucleotide-binding</keyword>
<dbReference type="CDD" id="cd17990">
    <property type="entry name" value="DEXHc_HrpB"/>
    <property type="match status" value="1"/>
</dbReference>
<dbReference type="InterPro" id="IPR049614">
    <property type="entry name" value="HrpB_DEXH"/>
</dbReference>
<name>A0ABW3USL4_9BACL</name>
<sequence length="841" mass="92959">MNRLPIESILPKLQETLRSGPNAVLVAAPGAGKTTRIPLALLDEPWLADRRILMLEPRRLAAKSAARYMAAKLGDKVGGTVGYRVRLDSQVSSETRIEVVTEGVLTRMLQADPALEDVGIVIFDEFHERSLHADTGLALCLQSQSLLRDDLRILVMSATLNAEPVAKLLNDAPILVSEGRSFPVETRFWSRSTEGRIEPSVVRCILSALEHDPGDLLVFLPGEGEIRRVEALLREQVSAARQAVRIAPLYGSLPQEAQDAAISPSRPDERKVVLATSIAESSLTVEGVRIVIDAGLMRVPRFSPRTGMTRLETIPVSRASADQRRGRAGRTAPGLCYRLWTEQDDRNLKEHNAPEIAEADLTPLALELAQWGVADPAELSWLDLPPSAAFSHARALLQGLGALDAKGGITEHGKAMAELGLHPRLAHMLLKAIPMRLGVLACELAALLNERDILRNEGGAGKNADMRLRVEALRKAASVERTMEPYHEGFRIDLAASKRAIAEANQWKRMLKLPQTASQGDIEACGLLLALAYPDRIGHRRPNGRYLLQNGRGAAFQDMQPLASSLYLVAAELDDQGLESRIHLAAPLELSDMEQYLSEMIEQESTVSWDSSTLAVRARKRLRIGALVLKEAPIPQPDPDAMLTALLEGILQEGLSLLTWTKAARQLQQRMCFMHSVDPAWPDASDEALLSKLDEWLGPHLYGLKNRGDLERLHLADILESWLTWEQRRELDTYAPTHMVVPSGSRIPIDYTDPAAPLLAVRLQEMFGLTETPCIGRGQVPLTLHLLSPAHRPVQVTRDLASFWSGAYFEVKKDLKGRYPKHYWPDNPLEAMPTNRTRPRG</sequence>
<dbReference type="Proteomes" id="UP001597180">
    <property type="component" value="Unassembled WGS sequence"/>
</dbReference>
<evidence type="ECO:0000256" key="1">
    <source>
        <dbReference type="ARBA" id="ARBA00022741"/>
    </source>
</evidence>
<dbReference type="RefSeq" id="WP_345587482.1">
    <property type="nucleotide sequence ID" value="NZ_BAABJG010000009.1"/>
</dbReference>
<dbReference type="SMART" id="SM00490">
    <property type="entry name" value="HELICc"/>
    <property type="match status" value="1"/>
</dbReference>
<evidence type="ECO:0000256" key="3">
    <source>
        <dbReference type="ARBA" id="ARBA00022806"/>
    </source>
</evidence>
<dbReference type="Gene3D" id="3.40.50.300">
    <property type="entry name" value="P-loop containing nucleotide triphosphate hydrolases"/>
    <property type="match status" value="2"/>
</dbReference>
<keyword evidence="4" id="KW-0067">ATP-binding</keyword>
<protein>
    <submittedName>
        <fullName evidence="7">ATP-dependent helicase HrpB</fullName>
        <ecNumber evidence="7">3.6.4.13</ecNumber>
    </submittedName>
</protein>
<dbReference type="Pfam" id="PF24473">
    <property type="entry name" value="CON_HrpB"/>
    <property type="match status" value="1"/>
</dbReference>
<dbReference type="EMBL" id="JBHTLU010000025">
    <property type="protein sequence ID" value="MFD1222439.1"/>
    <property type="molecule type" value="Genomic_DNA"/>
</dbReference>
<evidence type="ECO:0000259" key="5">
    <source>
        <dbReference type="PROSITE" id="PS51192"/>
    </source>
</evidence>
<accession>A0ABW3USL4</accession>
<proteinExistence type="predicted"/>